<evidence type="ECO:0000256" key="1">
    <source>
        <dbReference type="SAM" id="Phobius"/>
    </source>
</evidence>
<sequence length="206" mass="23033">MINDQNVTAIITGVAGILGVAIGSVIGVMQAWLTKLVSRKEKATYLALIVAPQLDIFIGRCLDIAYDDGTERGRPAGSNGHHQTTIAPPEFNPLGFEVEWQSIPKNLMFNIMMLAQAKGKIEAYLDGDFEGFYDPPDHKKYFLARRYAYTKLGLEATKLLTQLRKYVDMPPMIDGEEQAQKLKNIYSDLTVLRNRHKKSTSPITKS</sequence>
<evidence type="ECO:0000313" key="2">
    <source>
        <dbReference type="EMBL" id="ASR89212.1"/>
    </source>
</evidence>
<gene>
    <name evidence="2" type="ORF">AFA_06995</name>
</gene>
<name>A0AB33CTG6_ALCFA</name>
<keyword evidence="1" id="KW-0812">Transmembrane</keyword>
<reference evidence="2 3" key="1">
    <citation type="submission" date="2017-05" db="EMBL/GenBank/DDBJ databases">
        <authorList>
            <person name="Qiu J.G."/>
            <person name="He J."/>
        </authorList>
    </citation>
    <scope>NUCLEOTIDE SEQUENCE [LARGE SCALE GENOMIC DNA]</scope>
    <source>
        <strain evidence="2 3">JQ135</strain>
    </source>
</reference>
<keyword evidence="1" id="KW-0472">Membrane</keyword>
<dbReference type="KEGG" id="afq:AFA_06995"/>
<feature type="transmembrane region" description="Helical" evidence="1">
    <location>
        <begin position="6"/>
        <end position="33"/>
    </location>
</feature>
<accession>A0AB33CTG6</accession>
<keyword evidence="1" id="KW-1133">Transmembrane helix</keyword>
<evidence type="ECO:0000313" key="3">
    <source>
        <dbReference type="Proteomes" id="UP000214561"/>
    </source>
</evidence>
<dbReference type="EMBL" id="CP021641">
    <property type="protein sequence ID" value="ASR89212.1"/>
    <property type="molecule type" value="Genomic_DNA"/>
</dbReference>
<dbReference type="RefSeq" id="WP_094196312.1">
    <property type="nucleotide sequence ID" value="NZ_CP021641.1"/>
</dbReference>
<dbReference type="AlphaFoldDB" id="A0AB33CTG6"/>
<proteinExistence type="predicted"/>
<organism evidence="2 3">
    <name type="scientific">Alcaligenes faecalis</name>
    <dbReference type="NCBI Taxonomy" id="511"/>
    <lineage>
        <taxon>Bacteria</taxon>
        <taxon>Pseudomonadati</taxon>
        <taxon>Pseudomonadota</taxon>
        <taxon>Betaproteobacteria</taxon>
        <taxon>Burkholderiales</taxon>
        <taxon>Alcaligenaceae</taxon>
        <taxon>Alcaligenes</taxon>
    </lineage>
</organism>
<protein>
    <submittedName>
        <fullName evidence="2">Uncharacterized protein</fullName>
    </submittedName>
</protein>
<dbReference type="Proteomes" id="UP000214561">
    <property type="component" value="Chromosome"/>
</dbReference>